<evidence type="ECO:0000256" key="1">
    <source>
        <dbReference type="SAM" id="MobiDB-lite"/>
    </source>
</evidence>
<dbReference type="AlphaFoldDB" id="A0A176VTQ1"/>
<protein>
    <submittedName>
        <fullName evidence="2">Uncharacterized protein</fullName>
    </submittedName>
</protein>
<feature type="region of interest" description="Disordered" evidence="1">
    <location>
        <begin position="104"/>
        <end position="241"/>
    </location>
</feature>
<sequence length="302" mass="33262">MVPLKLPQIGMRAFQCELTAVRLGFLLWGWNWVCPEMVREWLRDRDQLSRGFRPHPERWQVSDREQVLGRCAGEEGHLLFECESVHVTKEEEISFGALFKHSKSSKNGRTRTIQELCSRPKQKARRLLLKASSAHTGRAVERRNSPSSGEDASARARERSADLPAPKARTPSEEARRPSGQGRHHAAPTSVPATDRPSAQAQLERSATDEGQKEETRVPSAQSPSAVADRVGGADLPESRSPTALDILAEIGAVVATAEATQSNSRESPRISVATEILDSEDEEDESSSEEQEVKSVQGTPT</sequence>
<feature type="compositionally biased region" description="Acidic residues" evidence="1">
    <location>
        <begin position="278"/>
        <end position="291"/>
    </location>
</feature>
<feature type="compositionally biased region" description="Basic and acidic residues" evidence="1">
    <location>
        <begin position="152"/>
        <end position="161"/>
    </location>
</feature>
<feature type="region of interest" description="Disordered" evidence="1">
    <location>
        <begin position="258"/>
        <end position="302"/>
    </location>
</feature>
<evidence type="ECO:0000313" key="3">
    <source>
        <dbReference type="Proteomes" id="UP000077202"/>
    </source>
</evidence>
<dbReference type="EMBL" id="LVLJ01002769">
    <property type="protein sequence ID" value="OAE23783.1"/>
    <property type="molecule type" value="Genomic_DNA"/>
</dbReference>
<comment type="caution">
    <text evidence="2">The sequence shown here is derived from an EMBL/GenBank/DDBJ whole genome shotgun (WGS) entry which is preliminary data.</text>
</comment>
<keyword evidence="3" id="KW-1185">Reference proteome</keyword>
<reference evidence="2" key="1">
    <citation type="submission" date="2016-03" db="EMBL/GenBank/DDBJ databases">
        <title>Mechanisms controlling the formation of the plant cell surface in tip-growing cells are functionally conserved among land plants.</title>
        <authorList>
            <person name="Honkanen S."/>
            <person name="Jones V.A."/>
            <person name="Morieri G."/>
            <person name="Champion C."/>
            <person name="Hetherington A.J."/>
            <person name="Kelly S."/>
            <person name="Saint-Marcoux D."/>
            <person name="Proust H."/>
            <person name="Prescott H."/>
            <person name="Dolan L."/>
        </authorList>
    </citation>
    <scope>NUCLEOTIDE SEQUENCE [LARGE SCALE GENOMIC DNA]</scope>
    <source>
        <tissue evidence="2">Whole gametophyte</tissue>
    </source>
</reference>
<accession>A0A176VTQ1</accession>
<feature type="compositionally biased region" description="Basic and acidic residues" evidence="1">
    <location>
        <begin position="206"/>
        <end position="217"/>
    </location>
</feature>
<name>A0A176VTQ1_MARPO</name>
<organism evidence="2 3">
    <name type="scientific">Marchantia polymorpha subsp. ruderalis</name>
    <dbReference type="NCBI Taxonomy" id="1480154"/>
    <lineage>
        <taxon>Eukaryota</taxon>
        <taxon>Viridiplantae</taxon>
        <taxon>Streptophyta</taxon>
        <taxon>Embryophyta</taxon>
        <taxon>Marchantiophyta</taxon>
        <taxon>Marchantiopsida</taxon>
        <taxon>Marchantiidae</taxon>
        <taxon>Marchantiales</taxon>
        <taxon>Marchantiaceae</taxon>
        <taxon>Marchantia</taxon>
    </lineage>
</organism>
<dbReference type="Proteomes" id="UP000077202">
    <property type="component" value="Unassembled WGS sequence"/>
</dbReference>
<evidence type="ECO:0000313" key="2">
    <source>
        <dbReference type="EMBL" id="OAE23783.1"/>
    </source>
</evidence>
<gene>
    <name evidence="2" type="ORF">AXG93_3340s1100</name>
</gene>
<proteinExistence type="predicted"/>